<evidence type="ECO:0000313" key="2">
    <source>
        <dbReference type="Proteomes" id="UP000299102"/>
    </source>
</evidence>
<dbReference type="AlphaFoldDB" id="A0A4C1SW65"/>
<evidence type="ECO:0000313" key="1">
    <source>
        <dbReference type="EMBL" id="GBP06174.1"/>
    </source>
</evidence>
<comment type="caution">
    <text evidence="1">The sequence shown here is derived from an EMBL/GenBank/DDBJ whole genome shotgun (WGS) entry which is preliminary data.</text>
</comment>
<dbReference type="Proteomes" id="UP000299102">
    <property type="component" value="Unassembled WGS sequence"/>
</dbReference>
<sequence length="140" mass="16263">MLDQISRREPKRYSAGEIETSLTLILWSFLSAVRGQPLAHRHIPHSTRLRNSLSGSINKAMYLLYPFLYSGERSKTEMRVITLEPEIFVRNFVSSEIKFNFCPKRASLVFTFNNLCSKPPNCKSRRGVETAREWPDRALR</sequence>
<dbReference type="EMBL" id="BGZK01000021">
    <property type="protein sequence ID" value="GBP06174.1"/>
    <property type="molecule type" value="Genomic_DNA"/>
</dbReference>
<accession>A0A4C1SW65</accession>
<proteinExistence type="predicted"/>
<reference evidence="1 2" key="1">
    <citation type="journal article" date="2019" name="Commun. Biol.">
        <title>The bagworm genome reveals a unique fibroin gene that provides high tensile strength.</title>
        <authorList>
            <person name="Kono N."/>
            <person name="Nakamura H."/>
            <person name="Ohtoshi R."/>
            <person name="Tomita M."/>
            <person name="Numata K."/>
            <person name="Arakawa K."/>
        </authorList>
    </citation>
    <scope>NUCLEOTIDE SEQUENCE [LARGE SCALE GENOMIC DNA]</scope>
</reference>
<protein>
    <submittedName>
        <fullName evidence="1">Uncharacterized protein</fullName>
    </submittedName>
</protein>
<name>A0A4C1SW65_EUMVA</name>
<keyword evidence="2" id="KW-1185">Reference proteome</keyword>
<organism evidence="1 2">
    <name type="scientific">Eumeta variegata</name>
    <name type="common">Bagworm moth</name>
    <name type="synonym">Eumeta japonica</name>
    <dbReference type="NCBI Taxonomy" id="151549"/>
    <lineage>
        <taxon>Eukaryota</taxon>
        <taxon>Metazoa</taxon>
        <taxon>Ecdysozoa</taxon>
        <taxon>Arthropoda</taxon>
        <taxon>Hexapoda</taxon>
        <taxon>Insecta</taxon>
        <taxon>Pterygota</taxon>
        <taxon>Neoptera</taxon>
        <taxon>Endopterygota</taxon>
        <taxon>Lepidoptera</taxon>
        <taxon>Glossata</taxon>
        <taxon>Ditrysia</taxon>
        <taxon>Tineoidea</taxon>
        <taxon>Psychidae</taxon>
        <taxon>Oiketicinae</taxon>
        <taxon>Eumeta</taxon>
    </lineage>
</organism>
<gene>
    <name evidence="1" type="ORF">EVAR_3540_1</name>
</gene>